<evidence type="ECO:0000313" key="9">
    <source>
        <dbReference type="EMBL" id="QGQ99852.1"/>
    </source>
</evidence>
<feature type="transmembrane region" description="Helical" evidence="8">
    <location>
        <begin position="39"/>
        <end position="62"/>
    </location>
</feature>
<keyword evidence="10" id="KW-1185">Reference proteome</keyword>
<dbReference type="Proteomes" id="UP000426246">
    <property type="component" value="Chromosome"/>
</dbReference>
<organism evidence="9 10">
    <name type="scientific">Paenibacillus psychroresistens</name>
    <dbReference type="NCBI Taxonomy" id="1778678"/>
    <lineage>
        <taxon>Bacteria</taxon>
        <taxon>Bacillati</taxon>
        <taxon>Bacillota</taxon>
        <taxon>Bacilli</taxon>
        <taxon>Bacillales</taxon>
        <taxon>Paenibacillaceae</taxon>
        <taxon>Paenibacillus</taxon>
    </lineage>
</organism>
<feature type="transmembrane region" description="Helical" evidence="8">
    <location>
        <begin position="305"/>
        <end position="322"/>
    </location>
</feature>
<evidence type="ECO:0000256" key="7">
    <source>
        <dbReference type="ARBA" id="ARBA00023136"/>
    </source>
</evidence>
<comment type="similarity">
    <text evidence="2">Belongs to the amino acid-polyamine-organocation (APC) superfamily. Spore germination protein (SGP) (TC 2.A.3.9) family.</text>
</comment>
<keyword evidence="5 8" id="KW-0812">Transmembrane</keyword>
<feature type="transmembrane region" description="Helical" evidence="8">
    <location>
        <begin position="185"/>
        <end position="205"/>
    </location>
</feature>
<evidence type="ECO:0000256" key="6">
    <source>
        <dbReference type="ARBA" id="ARBA00022989"/>
    </source>
</evidence>
<feature type="transmembrane region" description="Helical" evidence="8">
    <location>
        <begin position="147"/>
        <end position="165"/>
    </location>
</feature>
<dbReference type="AlphaFoldDB" id="A0A6B8RVF6"/>
<dbReference type="GO" id="GO:0009847">
    <property type="term" value="P:spore germination"/>
    <property type="evidence" value="ECO:0007669"/>
    <property type="project" value="InterPro"/>
</dbReference>
<feature type="transmembrane region" description="Helical" evidence="8">
    <location>
        <begin position="83"/>
        <end position="103"/>
    </location>
</feature>
<evidence type="ECO:0000313" key="10">
    <source>
        <dbReference type="Proteomes" id="UP000426246"/>
    </source>
</evidence>
<dbReference type="Pfam" id="PF03845">
    <property type="entry name" value="Spore_permease"/>
    <property type="match status" value="1"/>
</dbReference>
<sequence length="360" mass="40913">MKADTSISRVEIFIIFTYTSISLTPIGISAVMIRSYKQNAWIIVMLAFLVGLLNLFITLRLAERFPQNNIAEWAANYLGKWGAKIYGVLAISVLFFWSILMFWEHWHLTTYAQLHLTPQFLPAIIEMIAIIYLLTRGLGSWPNVFTVFAPWAFIGLITINLPQFFNSDFSRLRPLFVVESGWEDWRVFILAMFIFRANILLYYFYPNIKQANLLFRPSLLGLAIACIEIILSVVLPIAILGPNSASRLTYPYQESLETIHLSGVPLSKLSFASPLLWLIMMIYVLASSIYCAMKGVKGLIPKANENITISVLAMLAMIVLLFPISDLLLNHLAFYWSMLGLLVYSVIPLIFLIIPLKKGL</sequence>
<evidence type="ECO:0000256" key="3">
    <source>
        <dbReference type="ARBA" id="ARBA00022448"/>
    </source>
</evidence>
<dbReference type="OrthoDB" id="2570041at2"/>
<keyword evidence="6 8" id="KW-1133">Transmembrane helix</keyword>
<proteinExistence type="inferred from homology"/>
<dbReference type="RefSeq" id="WP_155705120.1">
    <property type="nucleotide sequence ID" value="NZ_CP034235.1"/>
</dbReference>
<protein>
    <submittedName>
        <fullName evidence="9">Uncharacterized protein</fullName>
    </submittedName>
</protein>
<dbReference type="PANTHER" id="PTHR34975:SF2">
    <property type="entry name" value="SPORE GERMINATION PROTEIN A2"/>
    <property type="match status" value="1"/>
</dbReference>
<evidence type="ECO:0000256" key="5">
    <source>
        <dbReference type="ARBA" id="ARBA00022692"/>
    </source>
</evidence>
<keyword evidence="3" id="KW-0813">Transport</keyword>
<dbReference type="KEGG" id="ppsc:EHS13_35795"/>
<feature type="transmembrane region" description="Helical" evidence="8">
    <location>
        <begin position="334"/>
        <end position="354"/>
    </location>
</feature>
<feature type="transmembrane region" description="Helical" evidence="8">
    <location>
        <begin position="275"/>
        <end position="293"/>
    </location>
</feature>
<evidence type="ECO:0000256" key="4">
    <source>
        <dbReference type="ARBA" id="ARBA00022544"/>
    </source>
</evidence>
<keyword evidence="4" id="KW-0309">Germination</keyword>
<feature type="transmembrane region" description="Helical" evidence="8">
    <location>
        <begin position="115"/>
        <end position="135"/>
    </location>
</feature>
<name>A0A6B8RVF6_9BACL</name>
<dbReference type="InterPro" id="IPR004761">
    <property type="entry name" value="Spore_GerAB"/>
</dbReference>
<comment type="subcellular location">
    <subcellularLocation>
        <location evidence="1">Membrane</location>
        <topology evidence="1">Multi-pass membrane protein</topology>
    </subcellularLocation>
</comment>
<dbReference type="GO" id="GO:0016020">
    <property type="term" value="C:membrane"/>
    <property type="evidence" value="ECO:0007669"/>
    <property type="project" value="UniProtKB-SubCell"/>
</dbReference>
<reference evidence="10" key="1">
    <citation type="submission" date="2018-11" db="EMBL/GenBank/DDBJ databases">
        <title>Complete genome sequence of Paenibacillus sp. ML311-T8.</title>
        <authorList>
            <person name="Nam Y.-D."/>
            <person name="Kang J."/>
            <person name="Chung W.-H."/>
            <person name="Park Y.S."/>
        </authorList>
    </citation>
    <scope>NUCLEOTIDE SEQUENCE [LARGE SCALE GENOMIC DNA]</scope>
    <source>
        <strain evidence="10">ML311-T8</strain>
    </source>
</reference>
<dbReference type="EMBL" id="CP034235">
    <property type="protein sequence ID" value="QGQ99852.1"/>
    <property type="molecule type" value="Genomic_DNA"/>
</dbReference>
<accession>A0A6B8RVF6</accession>
<keyword evidence="7 8" id="KW-0472">Membrane</keyword>
<evidence type="ECO:0000256" key="8">
    <source>
        <dbReference type="SAM" id="Phobius"/>
    </source>
</evidence>
<evidence type="ECO:0000256" key="2">
    <source>
        <dbReference type="ARBA" id="ARBA00007998"/>
    </source>
</evidence>
<feature type="transmembrane region" description="Helical" evidence="8">
    <location>
        <begin position="217"/>
        <end position="240"/>
    </location>
</feature>
<gene>
    <name evidence="9" type="ORF">EHS13_35795</name>
</gene>
<evidence type="ECO:0000256" key="1">
    <source>
        <dbReference type="ARBA" id="ARBA00004141"/>
    </source>
</evidence>
<feature type="transmembrane region" description="Helical" evidence="8">
    <location>
        <begin position="12"/>
        <end position="33"/>
    </location>
</feature>
<dbReference type="PANTHER" id="PTHR34975">
    <property type="entry name" value="SPORE GERMINATION PROTEIN A2"/>
    <property type="match status" value="1"/>
</dbReference>